<dbReference type="SUPFAM" id="SSF56801">
    <property type="entry name" value="Acetyl-CoA synthetase-like"/>
    <property type="match status" value="1"/>
</dbReference>
<keyword evidence="4" id="KW-0443">Lipid metabolism</keyword>
<evidence type="ECO:0000313" key="8">
    <source>
        <dbReference type="Proteomes" id="UP000019225"/>
    </source>
</evidence>
<evidence type="ECO:0000256" key="5">
    <source>
        <dbReference type="ARBA" id="ARBA00032875"/>
    </source>
</evidence>
<protein>
    <recommendedName>
        <fullName evidence="5">Acyl-CoA synthetase</fullName>
    </recommendedName>
</protein>
<keyword evidence="3" id="KW-0276">Fatty acid metabolism</keyword>
<evidence type="ECO:0000256" key="4">
    <source>
        <dbReference type="ARBA" id="ARBA00023098"/>
    </source>
</evidence>
<dbReference type="InterPro" id="IPR042099">
    <property type="entry name" value="ANL_N_sf"/>
</dbReference>
<dbReference type="CDD" id="cd05907">
    <property type="entry name" value="VL_LC_FACS_like"/>
    <property type="match status" value="1"/>
</dbReference>
<dbReference type="PATRIC" id="fig|1449976.3.peg.3224"/>
<keyword evidence="8" id="KW-1185">Reference proteome</keyword>
<evidence type="ECO:0000256" key="2">
    <source>
        <dbReference type="ARBA" id="ARBA00022598"/>
    </source>
</evidence>
<dbReference type="Pfam" id="PF00501">
    <property type="entry name" value="AMP-binding"/>
    <property type="match status" value="1"/>
</dbReference>
<evidence type="ECO:0000259" key="6">
    <source>
        <dbReference type="Pfam" id="PF00501"/>
    </source>
</evidence>
<name>W5W7Q3_9PSEU</name>
<evidence type="ECO:0000256" key="1">
    <source>
        <dbReference type="ARBA" id="ARBA00006432"/>
    </source>
</evidence>
<dbReference type="HOGENOM" id="CLU_000022_45_5_11"/>
<dbReference type="Pfam" id="PF23562">
    <property type="entry name" value="AMP-binding_C_3"/>
    <property type="match status" value="1"/>
</dbReference>
<keyword evidence="2 7" id="KW-0436">Ligase</keyword>
<dbReference type="Gene3D" id="3.40.50.12780">
    <property type="entry name" value="N-terminal domain of ligase-like"/>
    <property type="match status" value="1"/>
</dbReference>
<dbReference type="InterPro" id="IPR020845">
    <property type="entry name" value="AMP-binding_CS"/>
</dbReference>
<dbReference type="PANTHER" id="PTHR43272:SF32">
    <property type="entry name" value="AMP-DEPENDENT SYNTHETASE_LIGASE DOMAIN-CONTAINING PROTEIN"/>
    <property type="match status" value="1"/>
</dbReference>
<organism evidence="7 8">
    <name type="scientific">Kutzneria albida DSM 43870</name>
    <dbReference type="NCBI Taxonomy" id="1449976"/>
    <lineage>
        <taxon>Bacteria</taxon>
        <taxon>Bacillati</taxon>
        <taxon>Actinomycetota</taxon>
        <taxon>Actinomycetes</taxon>
        <taxon>Pseudonocardiales</taxon>
        <taxon>Pseudonocardiaceae</taxon>
        <taxon>Kutzneria</taxon>
    </lineage>
</organism>
<feature type="domain" description="AMP-dependent synthetase/ligase" evidence="6">
    <location>
        <begin position="6"/>
        <end position="359"/>
    </location>
</feature>
<dbReference type="KEGG" id="kal:KALB_3209"/>
<dbReference type="EMBL" id="CP007155">
    <property type="protein sequence ID" value="AHH96576.1"/>
    <property type="molecule type" value="Genomic_DNA"/>
</dbReference>
<comment type="similarity">
    <text evidence="1">Belongs to the ATP-dependent AMP-binding enzyme family.</text>
</comment>
<accession>W5W7Q3</accession>
<reference evidence="7 8" key="1">
    <citation type="journal article" date="2014" name="BMC Genomics">
        <title>Complete genome sequence of producer of the glycopeptide antibiotic Aculeximycin Kutzneria albida DSM 43870T, a representative of minor genus of Pseudonocardiaceae.</title>
        <authorList>
            <person name="Rebets Y."/>
            <person name="Tokovenko B."/>
            <person name="Lushchyk I."/>
            <person name="Ruckert C."/>
            <person name="Zaburannyi N."/>
            <person name="Bechthold A."/>
            <person name="Kalinowski J."/>
            <person name="Luzhetskyy A."/>
        </authorList>
    </citation>
    <scope>NUCLEOTIDE SEQUENCE [LARGE SCALE GENOMIC DNA]</scope>
    <source>
        <strain evidence="7">DSM 43870</strain>
    </source>
</reference>
<dbReference type="GO" id="GO:0004467">
    <property type="term" value="F:long-chain fatty acid-CoA ligase activity"/>
    <property type="evidence" value="ECO:0007669"/>
    <property type="project" value="TreeGrafter"/>
</dbReference>
<sequence length="532" mass="57121">MGELVDRAAQAYGSATAIRAKRGGQWQELSYVDLAARVHEVAAGLRAAGIRPGDRVGLLSETRPEWTVVDLAIAHCGAVCVPIYPTNSAAECEWVLSDSGARAVVYEDAAHLAKITEVRANLPELALVVCIEELDGLAVPGARRAPEPVRVSEPATIVYTSGTTGPPKGCLLTHANWRAALDSISGATTMGPGDAVYLYLPLAHLFARMVQLTTFECGATLCYFGGDVRQVVTELTEIRPTHLPSVPRLFEKVYRIASAQSLPPEQLAEAVRAAFGGRLREALTGAAPIAVEILEFFRDCGIPVYEAYGMTESTALISANVPGGVRLGTVGRPLPGIEVRIAEDGEVLAKGANVFPGYHHNESATAEALDGGWLHTGDLGALDEDGFLSITGRKKDIIITSGGKNLTPANIENDLRRSPWISHAVLHGDRRPFAVALITLDSEAVLPWARQRGLPEQIPLLAQHPEVRELIEQAVRRANANYAPPERIRGFAVLSADFSVAAGELTPTAKMRRSVINRRYAEVIDALYAQMC</sequence>
<dbReference type="STRING" id="1449976.KALB_3209"/>
<gene>
    <name evidence="7" type="ORF">KALB_3209</name>
</gene>
<dbReference type="GO" id="GO:0016020">
    <property type="term" value="C:membrane"/>
    <property type="evidence" value="ECO:0007669"/>
    <property type="project" value="TreeGrafter"/>
</dbReference>
<dbReference type="PROSITE" id="PS00455">
    <property type="entry name" value="AMP_BINDING"/>
    <property type="match status" value="1"/>
</dbReference>
<dbReference type="PANTHER" id="PTHR43272">
    <property type="entry name" value="LONG-CHAIN-FATTY-ACID--COA LIGASE"/>
    <property type="match status" value="1"/>
</dbReference>
<dbReference type="Proteomes" id="UP000019225">
    <property type="component" value="Chromosome"/>
</dbReference>
<dbReference type="eggNOG" id="COG1022">
    <property type="taxonomic scope" value="Bacteria"/>
</dbReference>
<dbReference type="AlphaFoldDB" id="W5W7Q3"/>
<evidence type="ECO:0000256" key="3">
    <source>
        <dbReference type="ARBA" id="ARBA00022832"/>
    </source>
</evidence>
<evidence type="ECO:0000313" key="7">
    <source>
        <dbReference type="EMBL" id="AHH96576.1"/>
    </source>
</evidence>
<dbReference type="InterPro" id="IPR000873">
    <property type="entry name" value="AMP-dep_synth/lig_dom"/>
</dbReference>
<proteinExistence type="inferred from homology"/>